<dbReference type="EMBL" id="HBUE01077977">
    <property type="protein sequence ID" value="CAG6476146.1"/>
    <property type="molecule type" value="Transcribed_RNA"/>
</dbReference>
<name>A0A8D8BLF1_CULPI</name>
<sequence length="256" mass="26192">MACISGVSVMVVQPGSGVNIGGLVEGAAVSVTLGFLANGWKMLGAVGAGSATGSTMLSLRTGAKADGCWGSSTDSLRWSSDATDVVVILGFLATVGNRDSVTLGRLISSASVTLGRLTPPPSSASLMFGFIATVGNIGTGSPMLIMLPAIWTACPASFASTASLKLWLKIDSGSPFRFVNVNPAASVPHGLLFIRSAKLGTLPLSFLSMAFCIPNGENSLSFFGDVPFVPFAGWTTPPLFRLSLNSLSTVVVLLLS</sequence>
<dbReference type="EMBL" id="HBUE01287298">
    <property type="protein sequence ID" value="CAG6572263.1"/>
    <property type="molecule type" value="Transcribed_RNA"/>
</dbReference>
<dbReference type="EMBL" id="HBUE01077976">
    <property type="protein sequence ID" value="CAG6476139.1"/>
    <property type="molecule type" value="Transcribed_RNA"/>
</dbReference>
<accession>A0A8D8BLF1</accession>
<dbReference type="EMBL" id="HBUE01287293">
    <property type="protein sequence ID" value="CAG6572233.1"/>
    <property type="molecule type" value="Transcribed_RNA"/>
</dbReference>
<dbReference type="EMBL" id="HBUE01287297">
    <property type="protein sequence ID" value="CAG6572257.1"/>
    <property type="molecule type" value="Transcribed_RNA"/>
</dbReference>
<dbReference type="EMBL" id="HBUE01077975">
    <property type="protein sequence ID" value="CAG6476133.1"/>
    <property type="molecule type" value="Transcribed_RNA"/>
</dbReference>
<evidence type="ECO:0000313" key="1">
    <source>
        <dbReference type="EMBL" id="CAG6476119.1"/>
    </source>
</evidence>
<dbReference type="EMBL" id="HBUE01287303">
    <property type="protein sequence ID" value="CAG6572291.1"/>
    <property type="molecule type" value="Transcribed_RNA"/>
</dbReference>
<dbReference type="EMBL" id="HBUE01181689">
    <property type="protein sequence ID" value="CAG6520718.1"/>
    <property type="molecule type" value="Transcribed_RNA"/>
</dbReference>
<dbReference type="EMBL" id="HBUE01287299">
    <property type="protein sequence ID" value="CAG6572270.1"/>
    <property type="molecule type" value="Transcribed_RNA"/>
</dbReference>
<dbReference type="EMBL" id="HBUE01181687">
    <property type="protein sequence ID" value="CAG6520710.1"/>
    <property type="molecule type" value="Transcribed_RNA"/>
</dbReference>
<dbReference type="EMBL" id="HBUE01287300">
    <property type="protein sequence ID" value="CAG6572277.1"/>
    <property type="molecule type" value="Transcribed_RNA"/>
</dbReference>
<protein>
    <submittedName>
        <fullName evidence="1">(northern house mosquito) hypothetical protein</fullName>
    </submittedName>
</protein>
<organism evidence="1">
    <name type="scientific">Culex pipiens</name>
    <name type="common">House mosquito</name>
    <dbReference type="NCBI Taxonomy" id="7175"/>
    <lineage>
        <taxon>Eukaryota</taxon>
        <taxon>Metazoa</taxon>
        <taxon>Ecdysozoa</taxon>
        <taxon>Arthropoda</taxon>
        <taxon>Hexapoda</taxon>
        <taxon>Insecta</taxon>
        <taxon>Pterygota</taxon>
        <taxon>Neoptera</taxon>
        <taxon>Endopterygota</taxon>
        <taxon>Diptera</taxon>
        <taxon>Nematocera</taxon>
        <taxon>Culicoidea</taxon>
        <taxon>Culicidae</taxon>
        <taxon>Culicinae</taxon>
        <taxon>Culicini</taxon>
        <taxon>Culex</taxon>
        <taxon>Culex</taxon>
    </lineage>
</organism>
<dbReference type="EMBL" id="HBUE01181680">
    <property type="protein sequence ID" value="CAG6520666.1"/>
    <property type="molecule type" value="Transcribed_RNA"/>
</dbReference>
<reference evidence="1" key="1">
    <citation type="submission" date="2021-05" db="EMBL/GenBank/DDBJ databases">
        <authorList>
            <person name="Alioto T."/>
            <person name="Alioto T."/>
            <person name="Gomez Garrido J."/>
        </authorList>
    </citation>
    <scope>NUCLEOTIDE SEQUENCE</scope>
</reference>
<dbReference type="EMBL" id="HBUE01181690">
    <property type="protein sequence ID" value="CAG6520724.1"/>
    <property type="molecule type" value="Transcribed_RNA"/>
</dbReference>
<dbReference type="EMBL" id="HBUE01181683">
    <property type="protein sequence ID" value="CAG6520684.1"/>
    <property type="molecule type" value="Transcribed_RNA"/>
</dbReference>
<dbReference type="AlphaFoldDB" id="A0A8D8BLF1"/>
<dbReference type="EMBL" id="HBUE01181686">
    <property type="protein sequence ID" value="CAG6520703.1"/>
    <property type="molecule type" value="Transcribed_RNA"/>
</dbReference>
<dbReference type="EMBL" id="HBUE01077973">
    <property type="protein sequence ID" value="CAG6476126.1"/>
    <property type="molecule type" value="Transcribed_RNA"/>
</dbReference>
<dbReference type="EMBL" id="HBUE01287296">
    <property type="protein sequence ID" value="CAG6572251.1"/>
    <property type="molecule type" value="Transcribed_RNA"/>
</dbReference>
<dbReference type="EMBL" id="HBUE01181684">
    <property type="protein sequence ID" value="CAG6520690.1"/>
    <property type="molecule type" value="Transcribed_RNA"/>
</dbReference>
<dbReference type="EMBL" id="HBUE01181685">
    <property type="protein sequence ID" value="CAG6520696.1"/>
    <property type="molecule type" value="Transcribed_RNA"/>
</dbReference>
<proteinExistence type="predicted"/>
<dbReference type="EMBL" id="HBUE01287302">
    <property type="protein sequence ID" value="CAG6572285.1"/>
    <property type="molecule type" value="Transcribed_RNA"/>
</dbReference>
<dbReference type="EMBL" id="HBUE01077972">
    <property type="protein sequence ID" value="CAG6476119.1"/>
    <property type="molecule type" value="Transcribed_RNA"/>
</dbReference>
<dbReference type="EMBL" id="HBUE01077981">
    <property type="protein sequence ID" value="CAG6476164.1"/>
    <property type="molecule type" value="Transcribed_RNA"/>
</dbReference>